<reference evidence="1" key="1">
    <citation type="journal article" date="2024" name="J. Gen. Virol.">
        <title>Novel phages of Pseudomonas syringae unveil numerous potential auxiliary metabolic genes.</title>
        <authorList>
            <person name="Feltin C."/>
            <person name="Garneau J.R."/>
            <person name="Morris C.E."/>
            <person name="Berard A."/>
            <person name="Torres-Barcelo C."/>
        </authorList>
    </citation>
    <scope>NUCLEOTIDE SEQUENCE</scope>
</reference>
<gene>
    <name evidence="1" type="ORF">Arace01_00022</name>
</gene>
<accession>A0AAU6VZG5</accession>
<organism evidence="1">
    <name type="scientific">Pseudomonas phage Arace01</name>
    <dbReference type="NCBI Taxonomy" id="3138526"/>
    <lineage>
        <taxon>Viruses</taxon>
    </lineage>
</organism>
<dbReference type="EMBL" id="PP179312">
    <property type="protein sequence ID" value="XAI69690.1"/>
    <property type="molecule type" value="Genomic_DNA"/>
</dbReference>
<evidence type="ECO:0000313" key="1">
    <source>
        <dbReference type="EMBL" id="XAI69690.1"/>
    </source>
</evidence>
<proteinExistence type="predicted"/>
<sequence>MTTLSTGDKATLGNHRRMAVAFLGEDSKAVQFLDKKIKDAPNGEDEEVIIEEGQFVHLLLGIHIGKYEG</sequence>
<name>A0AAU6VZG5_9VIRU</name>
<protein>
    <submittedName>
        <fullName evidence="1">Uncharacterized protein</fullName>
    </submittedName>
</protein>